<dbReference type="AlphaFoldDB" id="A0A917DFM2"/>
<evidence type="ECO:0000313" key="4">
    <source>
        <dbReference type="Proteomes" id="UP000625735"/>
    </source>
</evidence>
<dbReference type="InterPro" id="IPR013783">
    <property type="entry name" value="Ig-like_fold"/>
</dbReference>
<evidence type="ECO:0000313" key="3">
    <source>
        <dbReference type="EMBL" id="GGD33127.1"/>
    </source>
</evidence>
<dbReference type="PROSITE" id="PS51257">
    <property type="entry name" value="PROKAR_LIPOPROTEIN"/>
    <property type="match status" value="1"/>
</dbReference>
<dbReference type="Pfam" id="PF07610">
    <property type="entry name" value="DUF1573"/>
    <property type="match status" value="1"/>
</dbReference>
<dbReference type="RefSeq" id="WP_188362818.1">
    <property type="nucleotide sequence ID" value="NZ_BMFG01000010.1"/>
</dbReference>
<dbReference type="PANTHER" id="PTHR37833">
    <property type="entry name" value="LIPOPROTEIN-RELATED"/>
    <property type="match status" value="1"/>
</dbReference>
<feature type="region of interest" description="Disordered" evidence="1">
    <location>
        <begin position="31"/>
        <end position="65"/>
    </location>
</feature>
<protein>
    <recommendedName>
        <fullName evidence="5">DUF1573 domain-containing protein</fullName>
    </recommendedName>
</protein>
<sequence length="177" mass="18939">MKKNVIYAMLLLFTVVLSSCKKEDALSRIDPNSTDVQMTAAGDQPTAATPEQPTITTTPPPSNGKFPVMTLNKKEHSFGDIKEGEKPETTFTFTNTGEADLIISNASGSCGCTVPEYPKEPIKPGKTGKLKVSFDSTGKPGMQQKSVTITCNTQQGTDVLTIKANVIPKPVSTTENQ</sequence>
<reference evidence="3" key="2">
    <citation type="submission" date="2020-09" db="EMBL/GenBank/DDBJ databases">
        <authorList>
            <person name="Sun Q."/>
            <person name="Zhou Y."/>
        </authorList>
    </citation>
    <scope>NUCLEOTIDE SEQUENCE</scope>
    <source>
        <strain evidence="3">CGMCC 1.12506</strain>
    </source>
</reference>
<organism evidence="3 4">
    <name type="scientific">Flavobacterium orientale</name>
    <dbReference type="NCBI Taxonomy" id="1756020"/>
    <lineage>
        <taxon>Bacteria</taxon>
        <taxon>Pseudomonadati</taxon>
        <taxon>Bacteroidota</taxon>
        <taxon>Flavobacteriia</taxon>
        <taxon>Flavobacteriales</taxon>
        <taxon>Flavobacteriaceae</taxon>
        <taxon>Flavobacterium</taxon>
    </lineage>
</organism>
<feature type="compositionally biased region" description="Low complexity" evidence="1">
    <location>
        <begin position="44"/>
        <end position="57"/>
    </location>
</feature>
<reference evidence="3" key="1">
    <citation type="journal article" date="2014" name="Int. J. Syst. Evol. Microbiol.">
        <title>Complete genome sequence of Corynebacterium casei LMG S-19264T (=DSM 44701T), isolated from a smear-ripened cheese.</title>
        <authorList>
            <consortium name="US DOE Joint Genome Institute (JGI-PGF)"/>
            <person name="Walter F."/>
            <person name="Albersmeier A."/>
            <person name="Kalinowski J."/>
            <person name="Ruckert C."/>
        </authorList>
    </citation>
    <scope>NUCLEOTIDE SEQUENCE</scope>
    <source>
        <strain evidence="3">CGMCC 1.12506</strain>
    </source>
</reference>
<keyword evidence="4" id="KW-1185">Reference proteome</keyword>
<evidence type="ECO:0000256" key="2">
    <source>
        <dbReference type="SAM" id="SignalP"/>
    </source>
</evidence>
<keyword evidence="2" id="KW-0732">Signal</keyword>
<feature type="chain" id="PRO_5037087789" description="DUF1573 domain-containing protein" evidence="2">
    <location>
        <begin position="19"/>
        <end position="177"/>
    </location>
</feature>
<dbReference type="PANTHER" id="PTHR37833:SF1">
    <property type="entry name" value="SIGNAL PEPTIDE PROTEIN"/>
    <property type="match status" value="1"/>
</dbReference>
<evidence type="ECO:0008006" key="5">
    <source>
        <dbReference type="Google" id="ProtNLM"/>
    </source>
</evidence>
<comment type="caution">
    <text evidence="3">The sequence shown here is derived from an EMBL/GenBank/DDBJ whole genome shotgun (WGS) entry which is preliminary data.</text>
</comment>
<dbReference type="Proteomes" id="UP000625735">
    <property type="component" value="Unassembled WGS sequence"/>
</dbReference>
<feature type="signal peptide" evidence="2">
    <location>
        <begin position="1"/>
        <end position="18"/>
    </location>
</feature>
<dbReference type="InterPro" id="IPR011467">
    <property type="entry name" value="DUF1573"/>
</dbReference>
<gene>
    <name evidence="3" type="ORF">GCM10011343_23920</name>
</gene>
<proteinExistence type="predicted"/>
<dbReference type="Gene3D" id="2.60.40.10">
    <property type="entry name" value="Immunoglobulins"/>
    <property type="match status" value="1"/>
</dbReference>
<name>A0A917DFM2_9FLAO</name>
<dbReference type="EMBL" id="BMFG01000010">
    <property type="protein sequence ID" value="GGD33127.1"/>
    <property type="molecule type" value="Genomic_DNA"/>
</dbReference>
<accession>A0A917DFM2</accession>
<evidence type="ECO:0000256" key="1">
    <source>
        <dbReference type="SAM" id="MobiDB-lite"/>
    </source>
</evidence>